<evidence type="ECO:0000259" key="4">
    <source>
        <dbReference type="PROSITE" id="PS50995"/>
    </source>
</evidence>
<dbReference type="GO" id="GO:0003677">
    <property type="term" value="F:DNA binding"/>
    <property type="evidence" value="ECO:0007669"/>
    <property type="project" value="UniProtKB-KW"/>
</dbReference>
<sequence>MDKDFFELEKVLRQIVKKIPNEWRKHSKLELSRTESLVLYKLNKDGKQRSSHLANALSVTTGGLTGITDKLVQEDFIFRERDRKDRRVVYLTISEKGKDALKMMYAARKSFIESLFHGLTLEELDQLSTITNKIVANLESETE</sequence>
<dbReference type="RefSeq" id="WP_029269039.1">
    <property type="nucleotide sequence ID" value="NZ_JAGIKX010000006.1"/>
</dbReference>
<protein>
    <submittedName>
        <fullName evidence="5">DNA-binding MarR family transcriptional regulator</fullName>
    </submittedName>
</protein>
<gene>
    <name evidence="5" type="ORF">J2Z81_001120</name>
</gene>
<keyword evidence="1" id="KW-0805">Transcription regulation</keyword>
<feature type="domain" description="HTH marR-type" evidence="4">
    <location>
        <begin position="5"/>
        <end position="136"/>
    </location>
</feature>
<evidence type="ECO:0000256" key="1">
    <source>
        <dbReference type="ARBA" id="ARBA00023015"/>
    </source>
</evidence>
<keyword evidence="6" id="KW-1185">Reference proteome</keyword>
<dbReference type="InterPro" id="IPR000835">
    <property type="entry name" value="HTH_MarR-typ"/>
</dbReference>
<evidence type="ECO:0000256" key="3">
    <source>
        <dbReference type="ARBA" id="ARBA00023163"/>
    </source>
</evidence>
<dbReference type="Proteomes" id="UP001519294">
    <property type="component" value="Unassembled WGS sequence"/>
</dbReference>
<keyword evidence="2 5" id="KW-0238">DNA-binding</keyword>
<dbReference type="PANTHER" id="PTHR42756:SF1">
    <property type="entry name" value="TRANSCRIPTIONAL REPRESSOR OF EMRAB OPERON"/>
    <property type="match status" value="1"/>
</dbReference>
<evidence type="ECO:0000313" key="6">
    <source>
        <dbReference type="Proteomes" id="UP001519294"/>
    </source>
</evidence>
<dbReference type="Pfam" id="PF01047">
    <property type="entry name" value="MarR"/>
    <property type="match status" value="1"/>
</dbReference>
<evidence type="ECO:0000256" key="2">
    <source>
        <dbReference type="ARBA" id="ARBA00023125"/>
    </source>
</evidence>
<dbReference type="SMART" id="SM00347">
    <property type="entry name" value="HTH_MARR"/>
    <property type="match status" value="1"/>
</dbReference>
<name>A0ABS4S6N5_9BACI</name>
<dbReference type="PRINTS" id="PR00598">
    <property type="entry name" value="HTHMARR"/>
</dbReference>
<comment type="caution">
    <text evidence="5">The sequence shown here is derived from an EMBL/GenBank/DDBJ whole genome shotgun (WGS) entry which is preliminary data.</text>
</comment>
<dbReference type="InterPro" id="IPR036390">
    <property type="entry name" value="WH_DNA-bd_sf"/>
</dbReference>
<organism evidence="5 6">
    <name type="scientific">Virgibacillus alimentarius</name>
    <dbReference type="NCBI Taxonomy" id="698769"/>
    <lineage>
        <taxon>Bacteria</taxon>
        <taxon>Bacillati</taxon>
        <taxon>Bacillota</taxon>
        <taxon>Bacilli</taxon>
        <taxon>Bacillales</taxon>
        <taxon>Bacillaceae</taxon>
        <taxon>Virgibacillus</taxon>
    </lineage>
</organism>
<dbReference type="InterPro" id="IPR036388">
    <property type="entry name" value="WH-like_DNA-bd_sf"/>
</dbReference>
<keyword evidence="3" id="KW-0804">Transcription</keyword>
<proteinExistence type="predicted"/>
<dbReference type="SUPFAM" id="SSF46785">
    <property type="entry name" value="Winged helix' DNA-binding domain"/>
    <property type="match status" value="1"/>
</dbReference>
<dbReference type="Gene3D" id="1.10.10.10">
    <property type="entry name" value="Winged helix-like DNA-binding domain superfamily/Winged helix DNA-binding domain"/>
    <property type="match status" value="1"/>
</dbReference>
<dbReference type="EMBL" id="JAGIKX010000006">
    <property type="protein sequence ID" value="MBP2257172.1"/>
    <property type="molecule type" value="Genomic_DNA"/>
</dbReference>
<accession>A0ABS4S6N5</accession>
<dbReference type="PROSITE" id="PS50995">
    <property type="entry name" value="HTH_MARR_2"/>
    <property type="match status" value="1"/>
</dbReference>
<reference evidence="5 6" key="1">
    <citation type="submission" date="2021-03" db="EMBL/GenBank/DDBJ databases">
        <title>Genomic Encyclopedia of Type Strains, Phase IV (KMG-IV): sequencing the most valuable type-strain genomes for metagenomic binning, comparative biology and taxonomic classification.</title>
        <authorList>
            <person name="Goeker M."/>
        </authorList>
    </citation>
    <scope>NUCLEOTIDE SEQUENCE [LARGE SCALE GENOMIC DNA]</scope>
    <source>
        <strain evidence="5 6">DSM 25790</strain>
    </source>
</reference>
<evidence type="ECO:0000313" key="5">
    <source>
        <dbReference type="EMBL" id="MBP2257172.1"/>
    </source>
</evidence>
<dbReference type="PANTHER" id="PTHR42756">
    <property type="entry name" value="TRANSCRIPTIONAL REGULATOR, MARR"/>
    <property type="match status" value="1"/>
</dbReference>